<feature type="transmembrane region" description="Helical" evidence="2">
    <location>
        <begin position="208"/>
        <end position="230"/>
    </location>
</feature>
<accession>A0A1U8DJ38</accession>
<evidence type="ECO:0000256" key="1">
    <source>
        <dbReference type="SAM" id="MobiDB-lite"/>
    </source>
</evidence>
<evidence type="ECO:0000313" key="4">
    <source>
        <dbReference type="RefSeq" id="XP_014381232.2"/>
    </source>
</evidence>
<feature type="region of interest" description="Disordered" evidence="1">
    <location>
        <begin position="60"/>
        <end position="90"/>
    </location>
</feature>
<keyword evidence="2" id="KW-0812">Transmembrane</keyword>
<dbReference type="KEGG" id="asn:102381018"/>
<sequence>MYCTQQAQSPAGQEEREPAMGRTQLLYFGLLLTCLTVVMFSGQATNHPPPENDTMQAETLHESEHTVFSRSNETATTTDKRVHRTTPQTARTSWDTAVTAITSVSTLRPSSHFAQSFPYPTNADITGLSDTTARSSSVTALSSTLVPFKNFTKHTTSGESNPITSATALKPEALHPAADSQNVSEALDAVPTTQVSTEGFHLKNSEDILSIGFSSIFLFAVLVIIMHSFLKYRKRKAQYSHRPLHDISSETGDTYTTPDDTLVISGGLYDAPRIYNPNVTPLDNDEVQADYLPFGSRSGQFKLEFSLDEKDLSYNFETFQSLPQDSQCSDMVPNTQHRFSDYNLNPLIAL</sequence>
<feature type="transmembrane region" description="Helical" evidence="2">
    <location>
        <begin position="25"/>
        <end position="45"/>
    </location>
</feature>
<dbReference type="AlphaFoldDB" id="A0A1U8DJ38"/>
<gene>
    <name evidence="4" type="primary">LOC102381018</name>
</gene>
<organism evidence="3 4">
    <name type="scientific">Alligator sinensis</name>
    <name type="common">Chinese alligator</name>
    <dbReference type="NCBI Taxonomy" id="38654"/>
    <lineage>
        <taxon>Eukaryota</taxon>
        <taxon>Metazoa</taxon>
        <taxon>Chordata</taxon>
        <taxon>Craniata</taxon>
        <taxon>Vertebrata</taxon>
        <taxon>Euteleostomi</taxon>
        <taxon>Archelosauria</taxon>
        <taxon>Archosauria</taxon>
        <taxon>Crocodylia</taxon>
        <taxon>Alligatoridae</taxon>
        <taxon>Alligatorinae</taxon>
        <taxon>Alligator</taxon>
    </lineage>
</organism>
<evidence type="ECO:0000313" key="3">
    <source>
        <dbReference type="Proteomes" id="UP000189705"/>
    </source>
</evidence>
<feature type="compositionally biased region" description="Polar residues" evidence="1">
    <location>
        <begin position="68"/>
        <end position="77"/>
    </location>
</feature>
<dbReference type="Proteomes" id="UP000189705">
    <property type="component" value="Unplaced"/>
</dbReference>
<dbReference type="GeneID" id="102381018"/>
<evidence type="ECO:0000256" key="2">
    <source>
        <dbReference type="SAM" id="Phobius"/>
    </source>
</evidence>
<proteinExistence type="predicted"/>
<reference evidence="4" key="1">
    <citation type="submission" date="2025-08" db="UniProtKB">
        <authorList>
            <consortium name="RefSeq"/>
        </authorList>
    </citation>
    <scope>IDENTIFICATION</scope>
</reference>
<dbReference type="InParanoid" id="A0A1U8DJ38"/>
<keyword evidence="2" id="KW-0472">Membrane</keyword>
<keyword evidence="3" id="KW-1185">Reference proteome</keyword>
<dbReference type="RefSeq" id="XP_014381232.2">
    <property type="nucleotide sequence ID" value="XM_014525746.2"/>
</dbReference>
<keyword evidence="2" id="KW-1133">Transmembrane helix</keyword>
<dbReference type="STRING" id="38654.A0A1U8DJ38"/>
<protein>
    <submittedName>
        <fullName evidence="4">Uncharacterized protein LOC102381018</fullName>
    </submittedName>
</protein>
<name>A0A1U8DJ38_ALLSI</name>